<dbReference type="FunCoup" id="A0A251S5W1">
    <property type="interactions" value="2783"/>
</dbReference>
<feature type="region of interest" description="Disordered" evidence="3">
    <location>
        <begin position="331"/>
        <end position="380"/>
    </location>
</feature>
<accession>A0A251S5W1</accession>
<feature type="compositionally biased region" description="Gly residues" evidence="3">
    <location>
        <begin position="369"/>
        <end position="379"/>
    </location>
</feature>
<feature type="compositionally biased region" description="Low complexity" evidence="3">
    <location>
        <begin position="338"/>
        <end position="350"/>
    </location>
</feature>
<keyword evidence="4" id="KW-1133">Transmembrane helix</keyword>
<reference evidence="7" key="1">
    <citation type="journal article" date="2017" name="Nature">
        <title>The sunflower genome provides insights into oil metabolism, flowering and Asterid evolution.</title>
        <authorList>
            <person name="Badouin H."/>
            <person name="Gouzy J."/>
            <person name="Grassa C.J."/>
            <person name="Murat F."/>
            <person name="Staton S.E."/>
            <person name="Cottret L."/>
            <person name="Lelandais-Briere C."/>
            <person name="Owens G.L."/>
            <person name="Carrere S."/>
            <person name="Mayjonade B."/>
            <person name="Legrand L."/>
            <person name="Gill N."/>
            <person name="Kane N.C."/>
            <person name="Bowers J.E."/>
            <person name="Hubner S."/>
            <person name="Bellec A."/>
            <person name="Berard A."/>
            <person name="Berges H."/>
            <person name="Blanchet N."/>
            <person name="Boniface M.C."/>
            <person name="Brunel D."/>
            <person name="Catrice O."/>
            <person name="Chaidir N."/>
            <person name="Claudel C."/>
            <person name="Donnadieu C."/>
            <person name="Faraut T."/>
            <person name="Fievet G."/>
            <person name="Helmstetter N."/>
            <person name="King M."/>
            <person name="Knapp S.J."/>
            <person name="Lai Z."/>
            <person name="Le Paslier M.C."/>
            <person name="Lippi Y."/>
            <person name="Lorenzon L."/>
            <person name="Mandel J.R."/>
            <person name="Marage G."/>
            <person name="Marchand G."/>
            <person name="Marquand E."/>
            <person name="Bret-Mestries E."/>
            <person name="Morien E."/>
            <person name="Nambeesan S."/>
            <person name="Nguyen T."/>
            <person name="Pegot-Espagnet P."/>
            <person name="Pouilly N."/>
            <person name="Raftis F."/>
            <person name="Sallet E."/>
            <person name="Schiex T."/>
            <person name="Thomas J."/>
            <person name="Vandecasteele C."/>
            <person name="Vares D."/>
            <person name="Vear F."/>
            <person name="Vautrin S."/>
            <person name="Crespi M."/>
            <person name="Mangin B."/>
            <person name="Burke J.M."/>
            <person name="Salse J."/>
            <person name="Munos S."/>
            <person name="Vincourt P."/>
            <person name="Rieseberg L.H."/>
            <person name="Langlade N.B."/>
        </authorList>
    </citation>
    <scope>NUCLEOTIDE SEQUENCE [LARGE SCALE GENOMIC DNA]</scope>
    <source>
        <strain evidence="7">cv. SF193</strain>
    </source>
</reference>
<evidence type="ECO:0000256" key="2">
    <source>
        <dbReference type="PROSITE-ProRule" id="PRU00176"/>
    </source>
</evidence>
<dbReference type="Pfam" id="PF00076">
    <property type="entry name" value="RRM_1"/>
    <property type="match status" value="2"/>
</dbReference>
<dbReference type="InterPro" id="IPR012677">
    <property type="entry name" value="Nucleotide-bd_a/b_plait_sf"/>
</dbReference>
<feature type="domain" description="RRM" evidence="5">
    <location>
        <begin position="255"/>
        <end position="332"/>
    </location>
</feature>
<keyword evidence="4" id="KW-0472">Membrane</keyword>
<evidence type="ECO:0000256" key="4">
    <source>
        <dbReference type="SAM" id="Phobius"/>
    </source>
</evidence>
<keyword evidence="1 2" id="KW-0694">RNA-binding</keyword>
<dbReference type="STRING" id="4232.A0A251S5W1"/>
<dbReference type="GO" id="GO:0003723">
    <property type="term" value="F:RNA binding"/>
    <property type="evidence" value="ECO:0007669"/>
    <property type="project" value="UniProtKB-UniRule"/>
</dbReference>
<feature type="compositionally biased region" description="Basic residues" evidence="3">
    <location>
        <begin position="356"/>
        <end position="365"/>
    </location>
</feature>
<organism evidence="6 7">
    <name type="scientific">Helianthus annuus</name>
    <name type="common">Common sunflower</name>
    <dbReference type="NCBI Taxonomy" id="4232"/>
    <lineage>
        <taxon>Eukaryota</taxon>
        <taxon>Viridiplantae</taxon>
        <taxon>Streptophyta</taxon>
        <taxon>Embryophyta</taxon>
        <taxon>Tracheophyta</taxon>
        <taxon>Spermatophyta</taxon>
        <taxon>Magnoliopsida</taxon>
        <taxon>eudicotyledons</taxon>
        <taxon>Gunneridae</taxon>
        <taxon>Pentapetalae</taxon>
        <taxon>asterids</taxon>
        <taxon>campanulids</taxon>
        <taxon>Asterales</taxon>
        <taxon>Asteraceae</taxon>
        <taxon>Asteroideae</taxon>
        <taxon>Heliantheae alliance</taxon>
        <taxon>Heliantheae</taxon>
        <taxon>Helianthus</taxon>
    </lineage>
</organism>
<keyword evidence="4" id="KW-0812">Transmembrane</keyword>
<name>A0A251S5W1_HELAN</name>
<dbReference type="InterPro" id="IPR000504">
    <property type="entry name" value="RRM_dom"/>
</dbReference>
<dbReference type="AlphaFoldDB" id="A0A251S5W1"/>
<evidence type="ECO:0000313" key="7">
    <source>
        <dbReference type="Proteomes" id="UP000215914"/>
    </source>
</evidence>
<feature type="region of interest" description="Disordered" evidence="3">
    <location>
        <begin position="223"/>
        <end position="242"/>
    </location>
</feature>
<feature type="region of interest" description="Disordered" evidence="3">
    <location>
        <begin position="440"/>
        <end position="463"/>
    </location>
</feature>
<dbReference type="OMA" id="GREDECD"/>
<dbReference type="Gene3D" id="3.30.70.330">
    <property type="match status" value="2"/>
</dbReference>
<dbReference type="InParanoid" id="A0A251S5W1"/>
<protein>
    <submittedName>
        <fullName evidence="6">Putative nucleotide-binding alpha-beta plait domain-containing protein</fullName>
    </submittedName>
</protein>
<dbReference type="PANTHER" id="PTHR10352">
    <property type="entry name" value="EUKARYOTIC TRANSLATION INITIATION FACTOR 3 SUBUNIT G"/>
    <property type="match status" value="1"/>
</dbReference>
<sequence length="601" mass="65861">MAKKRKSRTPQPSVEQPAPADEPINEPELEQTAIDDAIDENAQNPEQNTETYEQEAEDNQQDNEEEEEEEEEEVEEEEEEDEDEENDQETTGNEVIKTEEETENLDLDDEPVEKLLEPFSKEQLVLLLKEAVTKHPEFIESVQAIADADPAHRKIFAYGLGWDTTTEVLLSEYGKYGEIEDCKHVVDKVSGKSKGYAFILFKHRAGAQKALKEPQKKIGSRVSSCQLASAGPGPGNAQSSAANANAPVVSEYTQRKIFVSNVAADIDPNKLLEFFSKFGEIEDGPLGLDKQTGKPRGFALFVYKSVESAKKALEEPHKVFEGHTLHCQKAVDGPKPNKPFFQQPHQQHNQYGGGGGHHHPSKKSKYSNSGGGGGYGPGHGHLMAPAGPSVGYNPVVSPALTPVLGQALTALLSSQGGGLGNLLGLGGAPQGMPPAGYGAQPGMQGGYPNPQAGQGGNRPQQGGAPYMGHDSTMFLFWTLLNLLKFRQVMQKKSLLYVAKSKLCLKSRFYFDLSIMFSKKMFVVRSFMHLLLYFYALIVLVANSNELARVVSGICPAQTRVAVAVAVTVGWRVHKTNVFETKLRAPAIRALTSTWKKRDDRE</sequence>
<feature type="region of interest" description="Disordered" evidence="3">
    <location>
        <begin position="1"/>
        <end position="107"/>
    </location>
</feature>
<proteinExistence type="predicted"/>
<keyword evidence="7" id="KW-1185">Reference proteome</keyword>
<evidence type="ECO:0000313" key="6">
    <source>
        <dbReference type="EMBL" id="OTF94143.1"/>
    </source>
</evidence>
<feature type="transmembrane region" description="Helical" evidence="4">
    <location>
        <begin position="521"/>
        <end position="541"/>
    </location>
</feature>
<gene>
    <name evidence="6" type="ORF">HannXRQ_Chr15g0468901</name>
</gene>
<dbReference type="SMART" id="SM00360">
    <property type="entry name" value="RRM"/>
    <property type="match status" value="2"/>
</dbReference>
<dbReference type="PROSITE" id="PS50102">
    <property type="entry name" value="RRM"/>
    <property type="match status" value="2"/>
</dbReference>
<feature type="compositionally biased region" description="Polar residues" evidence="3">
    <location>
        <begin position="41"/>
        <end position="51"/>
    </location>
</feature>
<evidence type="ECO:0000259" key="5">
    <source>
        <dbReference type="PROSITE" id="PS50102"/>
    </source>
</evidence>
<feature type="compositionally biased region" description="Acidic residues" evidence="3">
    <location>
        <begin position="52"/>
        <end position="88"/>
    </location>
</feature>
<evidence type="ECO:0000256" key="3">
    <source>
        <dbReference type="SAM" id="MobiDB-lite"/>
    </source>
</evidence>
<evidence type="ECO:0000256" key="1">
    <source>
        <dbReference type="ARBA" id="ARBA00022884"/>
    </source>
</evidence>
<dbReference type="EMBL" id="CM007904">
    <property type="protein sequence ID" value="OTF94143.1"/>
    <property type="molecule type" value="Genomic_DNA"/>
</dbReference>
<dbReference type="SUPFAM" id="SSF54928">
    <property type="entry name" value="RNA-binding domain, RBD"/>
    <property type="match status" value="2"/>
</dbReference>
<dbReference type="Proteomes" id="UP000215914">
    <property type="component" value="Chromosome 15"/>
</dbReference>
<dbReference type="InterPro" id="IPR035979">
    <property type="entry name" value="RBD_domain_sf"/>
</dbReference>
<feature type="domain" description="RRM" evidence="5">
    <location>
        <begin position="153"/>
        <end position="230"/>
    </location>
</feature>